<dbReference type="Proteomes" id="UP000623129">
    <property type="component" value="Unassembled WGS sequence"/>
</dbReference>
<comment type="caution">
    <text evidence="7">The sequence shown here is derived from an EMBL/GenBank/DDBJ whole genome shotgun (WGS) entry which is preliminary data.</text>
</comment>
<keyword evidence="7" id="KW-0675">Receptor</keyword>
<evidence type="ECO:0000256" key="4">
    <source>
        <dbReference type="ARBA" id="ARBA00022989"/>
    </source>
</evidence>
<evidence type="ECO:0000313" key="7">
    <source>
        <dbReference type="EMBL" id="KAF3325389.1"/>
    </source>
</evidence>
<keyword evidence="2" id="KW-0812">Transmembrane</keyword>
<dbReference type="OrthoDB" id="442066at2759"/>
<dbReference type="InterPro" id="IPR001611">
    <property type="entry name" value="Leu-rich_rpt"/>
</dbReference>
<gene>
    <name evidence="7" type="ORF">FCM35_KLT10460</name>
</gene>
<dbReference type="InterPro" id="IPR046956">
    <property type="entry name" value="RLP23-like"/>
</dbReference>
<dbReference type="Pfam" id="PF00560">
    <property type="entry name" value="LRR_1"/>
    <property type="match status" value="6"/>
</dbReference>
<accession>A0A833QMB1</accession>
<evidence type="ECO:0000256" key="3">
    <source>
        <dbReference type="ARBA" id="ARBA00022729"/>
    </source>
</evidence>
<evidence type="ECO:0000313" key="8">
    <source>
        <dbReference type="Proteomes" id="UP000623129"/>
    </source>
</evidence>
<sequence>MLDLSYNNLSGTVPPCLLEDTELEVLPLPQNISQACRLKTINLSENVINGSLPNLLMYCNSLEILDLGNNRIVNRFPYWLGNLENLRVLVLRSNMFYGKISDVEITTKGNDSFFPMLKVLDLSSNHFSGTLPKTIFVNLKAMMGATNTSSLYYFQMNISYIPYVASVTYKGMSFDLIYSLGMFSYIDMSNNEYWGRIPEEIGQLKSLDVLNLSHNTLIGPILQEFANLQQFQLLDLSSNQISGHIPQ</sequence>
<dbReference type="InterPro" id="IPR032675">
    <property type="entry name" value="LRR_dom_sf"/>
</dbReference>
<evidence type="ECO:0000256" key="6">
    <source>
        <dbReference type="ARBA" id="ARBA00023180"/>
    </source>
</evidence>
<organism evidence="7 8">
    <name type="scientific">Carex littledalei</name>
    <dbReference type="NCBI Taxonomy" id="544730"/>
    <lineage>
        <taxon>Eukaryota</taxon>
        <taxon>Viridiplantae</taxon>
        <taxon>Streptophyta</taxon>
        <taxon>Embryophyta</taxon>
        <taxon>Tracheophyta</taxon>
        <taxon>Spermatophyta</taxon>
        <taxon>Magnoliopsida</taxon>
        <taxon>Liliopsida</taxon>
        <taxon>Poales</taxon>
        <taxon>Cyperaceae</taxon>
        <taxon>Cyperoideae</taxon>
        <taxon>Cariceae</taxon>
        <taxon>Carex</taxon>
        <taxon>Carex subgen. Euthyceras</taxon>
    </lineage>
</organism>
<dbReference type="SUPFAM" id="SSF52058">
    <property type="entry name" value="L domain-like"/>
    <property type="match status" value="1"/>
</dbReference>
<dbReference type="EMBL" id="SWLB01000020">
    <property type="protein sequence ID" value="KAF3325389.1"/>
    <property type="molecule type" value="Genomic_DNA"/>
</dbReference>
<protein>
    <submittedName>
        <fullName evidence="7">Receptor-like protein 12</fullName>
    </submittedName>
</protein>
<dbReference type="PANTHER" id="PTHR48061">
    <property type="entry name" value="LEUCINE-RICH REPEAT RECEPTOR PROTEIN KINASE EMS1-LIKE-RELATED"/>
    <property type="match status" value="1"/>
</dbReference>
<dbReference type="PRINTS" id="PR00019">
    <property type="entry name" value="LEURICHRPT"/>
</dbReference>
<evidence type="ECO:0000256" key="5">
    <source>
        <dbReference type="ARBA" id="ARBA00023136"/>
    </source>
</evidence>
<keyword evidence="6" id="KW-0325">Glycoprotein</keyword>
<dbReference type="AlphaFoldDB" id="A0A833QMB1"/>
<dbReference type="GO" id="GO:0016020">
    <property type="term" value="C:membrane"/>
    <property type="evidence" value="ECO:0007669"/>
    <property type="project" value="UniProtKB-SubCell"/>
</dbReference>
<keyword evidence="4" id="KW-1133">Transmembrane helix</keyword>
<comment type="subcellular location">
    <subcellularLocation>
        <location evidence="1">Membrane</location>
        <topology evidence="1">Single-pass type I membrane protein</topology>
    </subcellularLocation>
</comment>
<keyword evidence="3" id="KW-0732">Signal</keyword>
<evidence type="ECO:0000256" key="1">
    <source>
        <dbReference type="ARBA" id="ARBA00004479"/>
    </source>
</evidence>
<keyword evidence="8" id="KW-1185">Reference proteome</keyword>
<evidence type="ECO:0000256" key="2">
    <source>
        <dbReference type="ARBA" id="ARBA00022692"/>
    </source>
</evidence>
<dbReference type="Gene3D" id="3.80.10.10">
    <property type="entry name" value="Ribonuclease Inhibitor"/>
    <property type="match status" value="1"/>
</dbReference>
<keyword evidence="5" id="KW-0472">Membrane</keyword>
<name>A0A833QMB1_9POAL</name>
<reference evidence="7" key="1">
    <citation type="submission" date="2020-01" db="EMBL/GenBank/DDBJ databases">
        <title>Genome sequence of Kobresia littledalei, the first chromosome-level genome in the family Cyperaceae.</title>
        <authorList>
            <person name="Qu G."/>
        </authorList>
    </citation>
    <scope>NUCLEOTIDE SEQUENCE</scope>
    <source>
        <strain evidence="7">C.B.Clarke</strain>
        <tissue evidence="7">Leaf</tissue>
    </source>
</reference>
<dbReference type="PANTHER" id="PTHR48061:SF36">
    <property type="entry name" value="RECEPTOR-LIKE PROTEIN 12"/>
    <property type="match status" value="1"/>
</dbReference>
<proteinExistence type="predicted"/>